<comment type="cofactor">
    <cofactor evidence="1">
        <name>Mg(2+)</name>
        <dbReference type="ChEBI" id="CHEBI:18420"/>
    </cofactor>
</comment>
<dbReference type="AlphaFoldDB" id="A0A432ZKB0"/>
<dbReference type="Pfam" id="PF02875">
    <property type="entry name" value="Mur_ligase_C"/>
    <property type="match status" value="1"/>
</dbReference>
<dbReference type="Proteomes" id="UP000288279">
    <property type="component" value="Unassembled WGS sequence"/>
</dbReference>
<keyword evidence="12 23" id="KW-0547">Nucleotide-binding</keyword>
<evidence type="ECO:0000256" key="10">
    <source>
        <dbReference type="ARBA" id="ARBA00022598"/>
    </source>
</evidence>
<evidence type="ECO:0000256" key="17">
    <source>
        <dbReference type="ARBA" id="ARBA00030592"/>
    </source>
</evidence>
<dbReference type="InterPro" id="IPR013221">
    <property type="entry name" value="Mur_ligase_cen"/>
</dbReference>
<dbReference type="Pfam" id="PF08245">
    <property type="entry name" value="Mur_ligase_M"/>
    <property type="match status" value="1"/>
</dbReference>
<evidence type="ECO:0000256" key="9">
    <source>
        <dbReference type="ARBA" id="ARBA00019357"/>
    </source>
</evidence>
<dbReference type="SUPFAM" id="SSF53623">
    <property type="entry name" value="MurD-like peptide ligases, catalytic domain"/>
    <property type="match status" value="1"/>
</dbReference>
<dbReference type="Gene3D" id="3.40.1190.10">
    <property type="entry name" value="Mur-like, catalytic domain"/>
    <property type="match status" value="1"/>
</dbReference>
<dbReference type="InterPro" id="IPR004101">
    <property type="entry name" value="Mur_ligase_C"/>
</dbReference>
<keyword evidence="15" id="KW-0289">Folate biosynthesis</keyword>
<comment type="function">
    <text evidence="2">Functions in two distinct reactions of the de novo folate biosynthetic pathway. Catalyzes the addition of a glutamate residue to dihydropteroate (7,8-dihydropteroate or H2Pte) to form dihydrofolate (7,8-dihydrofolate monoglutamate or H2Pte-Glu). Also catalyzes successive additions of L-glutamate to tetrahydrofolate or 10-formyltetrahydrofolate or 5,10-methylenetetrahydrofolate, leading to folylpolyglutamate derivatives.</text>
</comment>
<evidence type="ECO:0000256" key="18">
    <source>
        <dbReference type="ARBA" id="ARBA00032510"/>
    </source>
</evidence>
<evidence type="ECO:0000259" key="24">
    <source>
        <dbReference type="Pfam" id="PF02875"/>
    </source>
</evidence>
<dbReference type="GO" id="GO:0008841">
    <property type="term" value="F:dihydrofolate synthase activity"/>
    <property type="evidence" value="ECO:0007669"/>
    <property type="project" value="UniProtKB-EC"/>
</dbReference>
<dbReference type="Gene3D" id="3.90.190.20">
    <property type="entry name" value="Mur ligase, C-terminal domain"/>
    <property type="match status" value="1"/>
</dbReference>
<comment type="catalytic activity">
    <reaction evidence="20">
        <text>10-formyltetrahydrofolyl-(gamma-L-Glu)(n) + L-glutamate + ATP = 10-formyltetrahydrofolyl-(gamma-L-Glu)(n+1) + ADP + phosphate + H(+)</text>
        <dbReference type="Rhea" id="RHEA:51904"/>
        <dbReference type="Rhea" id="RHEA-COMP:13088"/>
        <dbReference type="Rhea" id="RHEA-COMP:14300"/>
        <dbReference type="ChEBI" id="CHEBI:15378"/>
        <dbReference type="ChEBI" id="CHEBI:29985"/>
        <dbReference type="ChEBI" id="CHEBI:30616"/>
        <dbReference type="ChEBI" id="CHEBI:43474"/>
        <dbReference type="ChEBI" id="CHEBI:134413"/>
        <dbReference type="ChEBI" id="CHEBI:456216"/>
        <dbReference type="EC" id="6.3.2.17"/>
    </reaction>
</comment>
<dbReference type="RefSeq" id="WP_126826258.1">
    <property type="nucleotide sequence ID" value="NZ_PIQG01000002.1"/>
</dbReference>
<dbReference type="GO" id="GO:0046654">
    <property type="term" value="P:tetrahydrofolate biosynthetic process"/>
    <property type="evidence" value="ECO:0007669"/>
    <property type="project" value="UniProtKB-UniPathway"/>
</dbReference>
<evidence type="ECO:0000256" key="2">
    <source>
        <dbReference type="ARBA" id="ARBA00002714"/>
    </source>
</evidence>
<comment type="pathway">
    <text evidence="3">Cofactor biosynthesis; tetrahydrofolate biosynthesis; 7,8-dihydrofolate from 2-amino-4-hydroxy-6-hydroxymethyl-7,8-dihydropteridine diphosphate and 4-aminobenzoate: step 2/2.</text>
</comment>
<comment type="subunit">
    <text evidence="6">Monomer.</text>
</comment>
<evidence type="ECO:0000256" key="5">
    <source>
        <dbReference type="ARBA" id="ARBA00008276"/>
    </source>
</evidence>
<evidence type="ECO:0000256" key="20">
    <source>
        <dbReference type="ARBA" id="ARBA00047808"/>
    </source>
</evidence>
<evidence type="ECO:0000256" key="7">
    <source>
        <dbReference type="ARBA" id="ARBA00013023"/>
    </source>
</evidence>
<gene>
    <name evidence="26" type="ORF">CWI83_04350</name>
</gene>
<evidence type="ECO:0000313" key="26">
    <source>
        <dbReference type="EMBL" id="RUO78270.1"/>
    </source>
</evidence>
<feature type="domain" description="Mur ligase central" evidence="25">
    <location>
        <begin position="55"/>
        <end position="202"/>
    </location>
</feature>
<feature type="domain" description="Mur ligase C-terminal" evidence="24">
    <location>
        <begin position="290"/>
        <end position="415"/>
    </location>
</feature>
<dbReference type="GO" id="GO:0046656">
    <property type="term" value="P:folic acid biosynthetic process"/>
    <property type="evidence" value="ECO:0007669"/>
    <property type="project" value="UniProtKB-KW"/>
</dbReference>
<accession>A0A432ZKB0</accession>
<evidence type="ECO:0000256" key="22">
    <source>
        <dbReference type="ARBA" id="ARBA00049161"/>
    </source>
</evidence>
<comment type="pathway">
    <text evidence="4">Cofactor biosynthesis; tetrahydrofolylpolyglutamate biosynthesis.</text>
</comment>
<comment type="catalytic activity">
    <reaction evidence="19">
        <text>(6S)-5,6,7,8-tetrahydrofolyl-(gamma-L-Glu)(n) + L-glutamate + ATP = (6S)-5,6,7,8-tetrahydrofolyl-(gamma-L-Glu)(n+1) + ADP + phosphate + H(+)</text>
        <dbReference type="Rhea" id="RHEA:10580"/>
        <dbReference type="Rhea" id="RHEA-COMP:14738"/>
        <dbReference type="Rhea" id="RHEA-COMP:14740"/>
        <dbReference type="ChEBI" id="CHEBI:15378"/>
        <dbReference type="ChEBI" id="CHEBI:29985"/>
        <dbReference type="ChEBI" id="CHEBI:30616"/>
        <dbReference type="ChEBI" id="CHEBI:43474"/>
        <dbReference type="ChEBI" id="CHEBI:141005"/>
        <dbReference type="ChEBI" id="CHEBI:456216"/>
        <dbReference type="EC" id="6.3.2.17"/>
    </reaction>
</comment>
<keyword evidence="14" id="KW-0460">Magnesium</keyword>
<dbReference type="OrthoDB" id="9809356at2"/>
<dbReference type="UniPathway" id="UPA00077">
    <property type="reaction ID" value="UER00157"/>
</dbReference>
<reference evidence="26 27" key="1">
    <citation type="journal article" date="2011" name="Front. Microbiol.">
        <title>Genomic signatures of strain selection and enhancement in Bacillus atrophaeus var. globigii, a historical biowarfare simulant.</title>
        <authorList>
            <person name="Gibbons H.S."/>
            <person name="Broomall S.M."/>
            <person name="McNew L.A."/>
            <person name="Daligault H."/>
            <person name="Chapman C."/>
            <person name="Bruce D."/>
            <person name="Karavis M."/>
            <person name="Krepps M."/>
            <person name="McGregor P.A."/>
            <person name="Hong C."/>
            <person name="Park K.H."/>
            <person name="Akmal A."/>
            <person name="Feldman A."/>
            <person name="Lin J.S."/>
            <person name="Chang W.E."/>
            <person name="Higgs B.W."/>
            <person name="Demirev P."/>
            <person name="Lindquist J."/>
            <person name="Liem A."/>
            <person name="Fochler E."/>
            <person name="Read T.D."/>
            <person name="Tapia R."/>
            <person name="Johnson S."/>
            <person name="Bishop-Lilly K.A."/>
            <person name="Detter C."/>
            <person name="Han C."/>
            <person name="Sozhamannan S."/>
            <person name="Rosenzweig C.N."/>
            <person name="Skowronski E.W."/>
        </authorList>
    </citation>
    <scope>NUCLEOTIDE SEQUENCE [LARGE SCALE GENOMIC DNA]</scope>
    <source>
        <strain evidence="26 27">PIT1</strain>
    </source>
</reference>
<keyword evidence="13 23" id="KW-0067">ATP-binding</keyword>
<evidence type="ECO:0000259" key="25">
    <source>
        <dbReference type="Pfam" id="PF08245"/>
    </source>
</evidence>
<dbReference type="FunFam" id="3.40.1190.10:FF:000004">
    <property type="entry name" value="Dihydrofolate synthase/folylpolyglutamate synthase"/>
    <property type="match status" value="1"/>
</dbReference>
<proteinExistence type="inferred from homology"/>
<dbReference type="EMBL" id="PIQG01000002">
    <property type="protein sequence ID" value="RUO78270.1"/>
    <property type="molecule type" value="Genomic_DNA"/>
</dbReference>
<dbReference type="EC" id="6.3.2.17" evidence="8"/>
<keyword evidence="11" id="KW-0479">Metal-binding</keyword>
<dbReference type="GO" id="GO:0005737">
    <property type="term" value="C:cytoplasm"/>
    <property type="evidence" value="ECO:0007669"/>
    <property type="project" value="TreeGrafter"/>
</dbReference>
<comment type="catalytic activity">
    <reaction evidence="21">
        <text>(6R)-5,10-methylenetetrahydrofolyl-(gamma-L-Glu)(n) + L-glutamate + ATP = (6R)-5,10-methylenetetrahydrofolyl-(gamma-L-Glu)(n+1) + ADP + phosphate + H(+)</text>
        <dbReference type="Rhea" id="RHEA:51912"/>
        <dbReference type="Rhea" id="RHEA-COMP:13257"/>
        <dbReference type="Rhea" id="RHEA-COMP:13258"/>
        <dbReference type="ChEBI" id="CHEBI:15378"/>
        <dbReference type="ChEBI" id="CHEBI:29985"/>
        <dbReference type="ChEBI" id="CHEBI:30616"/>
        <dbReference type="ChEBI" id="CHEBI:43474"/>
        <dbReference type="ChEBI" id="CHEBI:136572"/>
        <dbReference type="ChEBI" id="CHEBI:456216"/>
        <dbReference type="EC" id="6.3.2.17"/>
    </reaction>
</comment>
<sequence length="425" mass="45730">MTESVPAAPTTAAGLDAWLSYLEAIHPQQIELGLTRVAQVAARLLERPQAQVYTVAGTNGKGSTVRMLESILSAQGYRTGVYISPHIERYNERVRIAGEQLDDAAHVAAFAAVEAARGDISLTYFEFGTLAALWLLQQQQLDAWILEVGLGGRLDAVNIIDPDVAIITSIGIDHIQFLGNDRGLIATEKAGIFRPNKVAIIGEPDFPVAVLQQLRANGIEPRCVGHEFNYQRSNHDTWTFVGQDTRLSELPLPQLPLPNAATTLAALEAGQLAVSAEAIATGLSQAREPGRLQRVHIDGVEVLLDVAHNPHAANFLAEQLKHDSRAQQAGVYAVVGMLHDKDIAGTLAELTEQIDRWFLGSLTGARAATAEQLAAALPAAQNFVCCDSVKAAFAQACQAAKKQTQMPLVLVFGSFYTVAQIPLEK</sequence>
<comment type="catalytic activity">
    <reaction evidence="22">
        <text>7,8-dihydropteroate + L-glutamate + ATP = 7,8-dihydrofolate + ADP + phosphate + H(+)</text>
        <dbReference type="Rhea" id="RHEA:23584"/>
        <dbReference type="ChEBI" id="CHEBI:15378"/>
        <dbReference type="ChEBI" id="CHEBI:17839"/>
        <dbReference type="ChEBI" id="CHEBI:29985"/>
        <dbReference type="ChEBI" id="CHEBI:30616"/>
        <dbReference type="ChEBI" id="CHEBI:43474"/>
        <dbReference type="ChEBI" id="CHEBI:57451"/>
        <dbReference type="ChEBI" id="CHEBI:456216"/>
        <dbReference type="EC" id="6.3.2.12"/>
    </reaction>
</comment>
<dbReference type="NCBIfam" id="NF008101">
    <property type="entry name" value="PRK10846.1"/>
    <property type="match status" value="1"/>
</dbReference>
<dbReference type="InterPro" id="IPR036565">
    <property type="entry name" value="Mur-like_cat_sf"/>
</dbReference>
<dbReference type="NCBIfam" id="TIGR01499">
    <property type="entry name" value="folC"/>
    <property type="match status" value="1"/>
</dbReference>
<dbReference type="GO" id="GO:0004326">
    <property type="term" value="F:tetrahydrofolylpolyglutamate synthase activity"/>
    <property type="evidence" value="ECO:0007669"/>
    <property type="project" value="UniProtKB-EC"/>
</dbReference>
<dbReference type="PANTHER" id="PTHR11136:SF0">
    <property type="entry name" value="DIHYDROFOLATE SYNTHETASE-RELATED"/>
    <property type="match status" value="1"/>
</dbReference>
<evidence type="ECO:0000313" key="27">
    <source>
        <dbReference type="Proteomes" id="UP000288279"/>
    </source>
</evidence>
<dbReference type="GO" id="GO:0005524">
    <property type="term" value="F:ATP binding"/>
    <property type="evidence" value="ECO:0007669"/>
    <property type="project" value="UniProtKB-KW"/>
</dbReference>
<evidence type="ECO:0000256" key="16">
    <source>
        <dbReference type="ARBA" id="ARBA00030048"/>
    </source>
</evidence>
<dbReference type="InterPro" id="IPR036615">
    <property type="entry name" value="Mur_ligase_C_dom_sf"/>
</dbReference>
<name>A0A432ZKB0_9GAMM</name>
<dbReference type="PROSITE" id="PS01011">
    <property type="entry name" value="FOLYLPOLYGLU_SYNT_1"/>
    <property type="match status" value="1"/>
</dbReference>
<evidence type="ECO:0000256" key="12">
    <source>
        <dbReference type="ARBA" id="ARBA00022741"/>
    </source>
</evidence>
<evidence type="ECO:0000256" key="15">
    <source>
        <dbReference type="ARBA" id="ARBA00022909"/>
    </source>
</evidence>
<evidence type="ECO:0000256" key="11">
    <source>
        <dbReference type="ARBA" id="ARBA00022723"/>
    </source>
</evidence>
<evidence type="ECO:0000256" key="19">
    <source>
        <dbReference type="ARBA" id="ARBA00047493"/>
    </source>
</evidence>
<evidence type="ECO:0000256" key="23">
    <source>
        <dbReference type="PIRNR" id="PIRNR001563"/>
    </source>
</evidence>
<dbReference type="GO" id="GO:0046872">
    <property type="term" value="F:metal ion binding"/>
    <property type="evidence" value="ECO:0007669"/>
    <property type="project" value="UniProtKB-KW"/>
</dbReference>
<keyword evidence="27" id="KW-1185">Reference proteome</keyword>
<evidence type="ECO:0000256" key="14">
    <source>
        <dbReference type="ARBA" id="ARBA00022842"/>
    </source>
</evidence>
<organism evidence="26 27">
    <name type="scientific">Pseudidiomarina taiwanensis</name>
    <dbReference type="NCBI Taxonomy" id="337250"/>
    <lineage>
        <taxon>Bacteria</taxon>
        <taxon>Pseudomonadati</taxon>
        <taxon>Pseudomonadota</taxon>
        <taxon>Gammaproteobacteria</taxon>
        <taxon>Alteromonadales</taxon>
        <taxon>Idiomarinaceae</taxon>
        <taxon>Pseudidiomarina</taxon>
    </lineage>
</organism>
<evidence type="ECO:0000256" key="6">
    <source>
        <dbReference type="ARBA" id="ARBA00011245"/>
    </source>
</evidence>
<keyword evidence="10 23" id="KW-0436">Ligase</keyword>
<evidence type="ECO:0000256" key="3">
    <source>
        <dbReference type="ARBA" id="ARBA00004799"/>
    </source>
</evidence>
<evidence type="ECO:0000256" key="21">
    <source>
        <dbReference type="ARBA" id="ARBA00049035"/>
    </source>
</evidence>
<comment type="similarity">
    <text evidence="5 23">Belongs to the folylpolyglutamate synthase family.</text>
</comment>
<dbReference type="PANTHER" id="PTHR11136">
    <property type="entry name" value="FOLYLPOLYGLUTAMATE SYNTHASE-RELATED"/>
    <property type="match status" value="1"/>
</dbReference>
<dbReference type="PIRSF" id="PIRSF001563">
    <property type="entry name" value="Folylpolyglu_synth"/>
    <property type="match status" value="1"/>
</dbReference>
<dbReference type="InterPro" id="IPR018109">
    <property type="entry name" value="Folylpolyglutamate_synth_CS"/>
</dbReference>
<dbReference type="InterPro" id="IPR001645">
    <property type="entry name" value="Folylpolyglutamate_synth"/>
</dbReference>
<evidence type="ECO:0000256" key="4">
    <source>
        <dbReference type="ARBA" id="ARBA00005150"/>
    </source>
</evidence>
<evidence type="ECO:0000256" key="13">
    <source>
        <dbReference type="ARBA" id="ARBA00022840"/>
    </source>
</evidence>
<comment type="caution">
    <text evidence="26">The sequence shown here is derived from an EMBL/GenBank/DDBJ whole genome shotgun (WGS) entry which is preliminary data.</text>
</comment>
<dbReference type="SUPFAM" id="SSF53244">
    <property type="entry name" value="MurD-like peptide ligases, peptide-binding domain"/>
    <property type="match status" value="1"/>
</dbReference>
<protein>
    <recommendedName>
        <fullName evidence="9">Dihydrofolate synthase/folylpolyglutamate synthase</fullName>
        <ecNumber evidence="7">6.3.2.12</ecNumber>
        <ecNumber evidence="8">6.3.2.17</ecNumber>
    </recommendedName>
    <alternativeName>
        <fullName evidence="18">Folylpoly-gamma-glutamate synthetase-dihydrofolate synthetase</fullName>
    </alternativeName>
    <alternativeName>
        <fullName evidence="16">Folylpolyglutamate synthetase</fullName>
    </alternativeName>
    <alternativeName>
        <fullName evidence="17">Tetrahydrofolylpolyglutamate synthase</fullName>
    </alternativeName>
</protein>
<evidence type="ECO:0000256" key="8">
    <source>
        <dbReference type="ARBA" id="ARBA00013025"/>
    </source>
</evidence>
<dbReference type="EC" id="6.3.2.12" evidence="7"/>
<evidence type="ECO:0000256" key="1">
    <source>
        <dbReference type="ARBA" id="ARBA00001946"/>
    </source>
</evidence>